<evidence type="ECO:0000313" key="2">
    <source>
        <dbReference type="EMBL" id="CAE7332668.1"/>
    </source>
</evidence>
<dbReference type="EMBL" id="CAJNJA010013942">
    <property type="protein sequence ID" value="CAE7332668.1"/>
    <property type="molecule type" value="Genomic_DNA"/>
</dbReference>
<dbReference type="OrthoDB" id="443284at2759"/>
<comment type="caution">
    <text evidence="2">The sequence shown here is derived from an EMBL/GenBank/DDBJ whole genome shotgun (WGS) entry which is preliminary data.</text>
</comment>
<protein>
    <submittedName>
        <fullName evidence="2">Uncharacterized protein</fullName>
    </submittedName>
</protein>
<feature type="region of interest" description="Disordered" evidence="1">
    <location>
        <begin position="661"/>
        <end position="690"/>
    </location>
</feature>
<evidence type="ECO:0000313" key="3">
    <source>
        <dbReference type="Proteomes" id="UP000601435"/>
    </source>
</evidence>
<keyword evidence="3" id="KW-1185">Reference proteome</keyword>
<proteinExistence type="predicted"/>
<accession>A0A812NXW7</accession>
<reference evidence="2" key="1">
    <citation type="submission" date="2021-02" db="EMBL/GenBank/DDBJ databases">
        <authorList>
            <person name="Dougan E. K."/>
            <person name="Rhodes N."/>
            <person name="Thang M."/>
            <person name="Chan C."/>
        </authorList>
    </citation>
    <scope>NUCLEOTIDE SEQUENCE</scope>
</reference>
<feature type="compositionally biased region" description="Basic residues" evidence="1">
    <location>
        <begin position="667"/>
        <end position="676"/>
    </location>
</feature>
<dbReference type="AlphaFoldDB" id="A0A812NXW7"/>
<name>A0A812NXW7_9DINO</name>
<sequence>MDAWDPLADPADVDTPGKADPTKVSASDGDCSAVDDASMLAIAGPLGREAVLSSTRMRDVEDWISRAEASGLDVEQILPARQHLRSLAKQNPTIHWEKRESQATAELVDGTKAGEAEARLQAAEQQVNLLLSDKSSSSAAGNKAMQDAAEQLKEAIGEGYSAGVDLKQLITSRRLLNQLQPKVKQVEPETKQALAKAMLQAMKEKDAVKLGRVLDAAAEAEVKLPGLEAARKKLAEWRTASPEDSEERSGRTAEVRLRIILPDGRRGWLPVDPEDHGSKVLSSLPQEVTASGDMHFFLGLEASPKGAVTLREEVVFSFDRKVGDQPEFLAQGAALCVCPGRHRSSFESEEDRRSDPTSPLWQSVMRAVSEPFPTFAKVEKLLEDTSGWPAVVLAWGGLEDLSVAERSPEAVQAVGACRVIFTGKVETAVLPSLSVPTTSVIIDDARASSTDIARILGEIEAGGVQRPLLLVVVCRAFLSRRLLQSLRQHLSPGCHALPVPSCHLDARLHGGGAGLRVPDPGGGLEAAVRGGFGGRESASVFGSHLFSRGPALFAGRGPTYREVPGRVGQAASPLSPYLQKANCQLGSAHDQVAGVARSCGWQCREKAPCPTGPTFRCPMQLESERGHMAESFGDSVRWCSLALTEWRTRLACEDGETVAVIPGEHHQSRRSRSLHGRPRDETSTGAGMAQ</sequence>
<organism evidence="2 3">
    <name type="scientific">Symbiodinium necroappetens</name>
    <dbReference type="NCBI Taxonomy" id="1628268"/>
    <lineage>
        <taxon>Eukaryota</taxon>
        <taxon>Sar</taxon>
        <taxon>Alveolata</taxon>
        <taxon>Dinophyceae</taxon>
        <taxon>Suessiales</taxon>
        <taxon>Symbiodiniaceae</taxon>
        <taxon>Symbiodinium</taxon>
    </lineage>
</organism>
<dbReference type="Proteomes" id="UP000601435">
    <property type="component" value="Unassembled WGS sequence"/>
</dbReference>
<evidence type="ECO:0000256" key="1">
    <source>
        <dbReference type="SAM" id="MobiDB-lite"/>
    </source>
</evidence>
<gene>
    <name evidence="2" type="ORF">SNEC2469_LOCUS8459</name>
</gene>
<feature type="region of interest" description="Disordered" evidence="1">
    <location>
        <begin position="1"/>
        <end position="30"/>
    </location>
</feature>